<proteinExistence type="predicted"/>
<keyword evidence="2" id="KW-1185">Reference proteome</keyword>
<organism evidence="1 2">
    <name type="scientific">Smallanthus sonchifolius</name>
    <dbReference type="NCBI Taxonomy" id="185202"/>
    <lineage>
        <taxon>Eukaryota</taxon>
        <taxon>Viridiplantae</taxon>
        <taxon>Streptophyta</taxon>
        <taxon>Embryophyta</taxon>
        <taxon>Tracheophyta</taxon>
        <taxon>Spermatophyta</taxon>
        <taxon>Magnoliopsida</taxon>
        <taxon>eudicotyledons</taxon>
        <taxon>Gunneridae</taxon>
        <taxon>Pentapetalae</taxon>
        <taxon>asterids</taxon>
        <taxon>campanulids</taxon>
        <taxon>Asterales</taxon>
        <taxon>Asteraceae</taxon>
        <taxon>Asteroideae</taxon>
        <taxon>Heliantheae alliance</taxon>
        <taxon>Millerieae</taxon>
        <taxon>Smallanthus</taxon>
    </lineage>
</organism>
<comment type="caution">
    <text evidence="1">The sequence shown here is derived from an EMBL/GenBank/DDBJ whole genome shotgun (WGS) entry which is preliminary data.</text>
</comment>
<reference evidence="2" key="1">
    <citation type="journal article" date="2022" name="Mol. Ecol. Resour.">
        <title>The genomes of chicory, endive, great burdock and yacon provide insights into Asteraceae palaeo-polyploidization history and plant inulin production.</title>
        <authorList>
            <person name="Fan W."/>
            <person name="Wang S."/>
            <person name="Wang H."/>
            <person name="Wang A."/>
            <person name="Jiang F."/>
            <person name="Liu H."/>
            <person name="Zhao H."/>
            <person name="Xu D."/>
            <person name="Zhang Y."/>
        </authorList>
    </citation>
    <scope>NUCLEOTIDE SEQUENCE [LARGE SCALE GENOMIC DNA]</scope>
    <source>
        <strain evidence="2">cv. Yunnan</strain>
    </source>
</reference>
<evidence type="ECO:0000313" key="1">
    <source>
        <dbReference type="EMBL" id="KAI3741468.1"/>
    </source>
</evidence>
<accession>A0ACB9D4Z5</accession>
<evidence type="ECO:0000313" key="2">
    <source>
        <dbReference type="Proteomes" id="UP001056120"/>
    </source>
</evidence>
<protein>
    <submittedName>
        <fullName evidence="1">Uncharacterized protein</fullName>
    </submittedName>
</protein>
<dbReference type="Proteomes" id="UP001056120">
    <property type="component" value="Linkage Group LG20"/>
</dbReference>
<sequence length="75" mass="8490">MDLVLFFIPSQRNREKDLSSSSHSCLEGVTVCCMRVGDRRTLSIPPSMSLGYKRDGENVPPNSWLVYDVEMTSIH</sequence>
<gene>
    <name evidence="1" type="ORF">L1987_59142</name>
</gene>
<dbReference type="EMBL" id="CM042037">
    <property type="protein sequence ID" value="KAI3741468.1"/>
    <property type="molecule type" value="Genomic_DNA"/>
</dbReference>
<name>A0ACB9D4Z5_9ASTR</name>
<reference evidence="1 2" key="2">
    <citation type="journal article" date="2022" name="Mol. Ecol. Resour.">
        <title>The genomes of chicory, endive, great burdock and yacon provide insights into Asteraceae paleo-polyploidization history and plant inulin production.</title>
        <authorList>
            <person name="Fan W."/>
            <person name="Wang S."/>
            <person name="Wang H."/>
            <person name="Wang A."/>
            <person name="Jiang F."/>
            <person name="Liu H."/>
            <person name="Zhao H."/>
            <person name="Xu D."/>
            <person name="Zhang Y."/>
        </authorList>
    </citation>
    <scope>NUCLEOTIDE SEQUENCE [LARGE SCALE GENOMIC DNA]</scope>
    <source>
        <strain evidence="2">cv. Yunnan</strain>
        <tissue evidence="1">Leaves</tissue>
    </source>
</reference>